<dbReference type="InterPro" id="IPR045004">
    <property type="entry name" value="ECH_dom"/>
</dbReference>
<evidence type="ECO:0000256" key="5">
    <source>
        <dbReference type="ARBA" id="ARBA00023128"/>
    </source>
</evidence>
<feature type="compositionally biased region" description="Low complexity" evidence="7">
    <location>
        <begin position="34"/>
        <end position="46"/>
    </location>
</feature>
<dbReference type="AlphaFoldDB" id="A0AAD5ST19"/>
<dbReference type="Pfam" id="PF16113">
    <property type="entry name" value="ECH_2"/>
    <property type="match status" value="1"/>
</dbReference>
<evidence type="ECO:0000256" key="7">
    <source>
        <dbReference type="SAM" id="MobiDB-lite"/>
    </source>
</evidence>
<gene>
    <name evidence="9" type="ORF">HK100_004322</name>
</gene>
<accession>A0AAD5ST19</accession>
<name>A0AAD5ST19_9FUNG</name>
<evidence type="ECO:0000313" key="9">
    <source>
        <dbReference type="EMBL" id="KAJ3102697.1"/>
    </source>
</evidence>
<keyword evidence="4" id="KW-0378">Hydrolase</keyword>
<dbReference type="Proteomes" id="UP001211907">
    <property type="component" value="Unassembled WGS sequence"/>
</dbReference>
<dbReference type="InterPro" id="IPR018376">
    <property type="entry name" value="Enoyl-CoA_hyd/isom_CS"/>
</dbReference>
<dbReference type="CDD" id="cd06558">
    <property type="entry name" value="crotonase-like"/>
    <property type="match status" value="1"/>
</dbReference>
<comment type="catalytic activity">
    <reaction evidence="1">
        <text>3-hydroxy-2-methylpropanoyl-CoA + H2O = 3-hydroxy-2-methylpropanoate + CoA + H(+)</text>
        <dbReference type="Rhea" id="RHEA:20888"/>
        <dbReference type="ChEBI" id="CHEBI:11805"/>
        <dbReference type="ChEBI" id="CHEBI:15377"/>
        <dbReference type="ChEBI" id="CHEBI:15378"/>
        <dbReference type="ChEBI" id="CHEBI:57287"/>
        <dbReference type="ChEBI" id="CHEBI:57340"/>
        <dbReference type="EC" id="3.1.2.4"/>
    </reaction>
</comment>
<dbReference type="EC" id="3.1.2.4" evidence="3"/>
<dbReference type="GO" id="GO:0003860">
    <property type="term" value="F:3-hydroxyisobutyryl-CoA hydrolase activity"/>
    <property type="evidence" value="ECO:0007669"/>
    <property type="project" value="UniProtKB-EC"/>
</dbReference>
<dbReference type="EMBL" id="JADGJH010002148">
    <property type="protein sequence ID" value="KAJ3102697.1"/>
    <property type="molecule type" value="Genomic_DNA"/>
</dbReference>
<keyword evidence="5" id="KW-0496">Mitochondrion</keyword>
<evidence type="ECO:0000256" key="4">
    <source>
        <dbReference type="ARBA" id="ARBA00022801"/>
    </source>
</evidence>
<reference evidence="9" key="1">
    <citation type="submission" date="2020-05" db="EMBL/GenBank/DDBJ databases">
        <title>Phylogenomic resolution of chytrid fungi.</title>
        <authorList>
            <person name="Stajich J.E."/>
            <person name="Amses K."/>
            <person name="Simmons R."/>
            <person name="Seto K."/>
            <person name="Myers J."/>
            <person name="Bonds A."/>
            <person name="Quandt C.A."/>
            <person name="Barry K."/>
            <person name="Liu P."/>
            <person name="Grigoriev I."/>
            <person name="Longcore J.E."/>
            <person name="James T.Y."/>
        </authorList>
    </citation>
    <scope>NUCLEOTIDE SEQUENCE</scope>
    <source>
        <strain evidence="9">JEL0513</strain>
    </source>
</reference>
<dbReference type="GO" id="GO:0005739">
    <property type="term" value="C:mitochondrion"/>
    <property type="evidence" value="ECO:0007669"/>
    <property type="project" value="UniProtKB-SubCell"/>
</dbReference>
<feature type="region of interest" description="Disordered" evidence="7">
    <location>
        <begin position="466"/>
        <end position="486"/>
    </location>
</feature>
<keyword evidence="10" id="KW-1185">Reference proteome</keyword>
<dbReference type="SUPFAM" id="SSF52096">
    <property type="entry name" value="ClpP/crotonase"/>
    <property type="match status" value="1"/>
</dbReference>
<feature type="region of interest" description="Disordered" evidence="7">
    <location>
        <begin position="21"/>
        <end position="48"/>
    </location>
</feature>
<dbReference type="NCBIfam" id="NF004127">
    <property type="entry name" value="PRK05617.1"/>
    <property type="match status" value="1"/>
</dbReference>
<feature type="region of interest" description="Disordered" evidence="7">
    <location>
        <begin position="66"/>
        <end position="108"/>
    </location>
</feature>
<dbReference type="InterPro" id="IPR032259">
    <property type="entry name" value="HIBYL-CoA-H"/>
</dbReference>
<evidence type="ECO:0000313" key="10">
    <source>
        <dbReference type="Proteomes" id="UP001211907"/>
    </source>
</evidence>
<dbReference type="PANTHER" id="PTHR43176:SF3">
    <property type="entry name" value="3-HYDROXYISOBUTYRYL-COA HYDROLASE, MITOCHONDRIAL"/>
    <property type="match status" value="1"/>
</dbReference>
<dbReference type="GO" id="GO:0006574">
    <property type="term" value="P:L-valine catabolic process"/>
    <property type="evidence" value="ECO:0007669"/>
    <property type="project" value="TreeGrafter"/>
</dbReference>
<dbReference type="PROSITE" id="PS00166">
    <property type="entry name" value="ENOYL_COA_HYDRATASE"/>
    <property type="match status" value="1"/>
</dbReference>
<evidence type="ECO:0000256" key="2">
    <source>
        <dbReference type="ARBA" id="ARBA00004173"/>
    </source>
</evidence>
<protein>
    <recommendedName>
        <fullName evidence="3">3-hydroxyisobutyryl-CoA hydrolase</fullName>
        <ecNumber evidence="3">3.1.2.4</ecNumber>
    </recommendedName>
    <alternativeName>
        <fullName evidence="6">3-hydroxyisobutyryl-coenzyme A hydrolase</fullName>
    </alternativeName>
</protein>
<evidence type="ECO:0000256" key="6">
    <source>
        <dbReference type="ARBA" id="ARBA00031181"/>
    </source>
</evidence>
<feature type="domain" description="Enoyl-CoA hydratase/isomerase" evidence="8">
    <location>
        <begin position="120"/>
        <end position="442"/>
    </location>
</feature>
<comment type="caution">
    <text evidence="9">The sequence shown here is derived from an EMBL/GenBank/DDBJ whole genome shotgun (WGS) entry which is preliminary data.</text>
</comment>
<feature type="compositionally biased region" description="Polar residues" evidence="7">
    <location>
        <begin position="471"/>
        <end position="486"/>
    </location>
</feature>
<sequence>MPKPKTPETVRAAINVALVTPSRNANTNANTKGSAVAPTTTPSAASELRRDAAFVEAILEGTDKEDDDILAGLAPPPRKPTTATPTPRTTADDHLQLDQPQPDDTPGALCPVLFRQQDAVRVALLNRPAALNALSIDIVNLLAPQLHVWDCSAAVAVIVVSAVAKSRAFCAGGDVKAMLHAKSQKPAGLAAAMKFIESEYRLNHLIATLSKPYIAILNGIAMGGGIGISIHAPFRIATENTVFSMPETAIGLFPDVGSSFFLPRLDGELGTYLGLTCHRLKGLEVLMAGIATHYMPESRIPSLLEALTNIDTPAEIGEINRVIEKFSELPGDVAAWKSWSLGGEVERAINHCFSFDTMEEIIAALETNGSEWAHETLAELKAVSPTSLKVTLEQLRRGRTLDISSCFRMEYRMVQSFLQPPTDFFEGVTARLVEKRPAVFSPTFKDLSTISHNYITSRFFSPFSSTSTTSAQQPKQPKRAANSTLPSPHLDFVKPTTFFEYPHRTMSGFPTARDVERVISGTYRRGQHAMTLTRGADVVTTFLAKWGAVDPGLAGPDPGRLPKMVNIDFGRGVGKKGLKERVLSILEQREHQLK</sequence>
<dbReference type="PANTHER" id="PTHR43176">
    <property type="entry name" value="3-HYDROXYISOBUTYRYL-COA HYDROLASE-RELATED"/>
    <property type="match status" value="1"/>
</dbReference>
<evidence type="ECO:0000256" key="1">
    <source>
        <dbReference type="ARBA" id="ARBA00001709"/>
    </source>
</evidence>
<dbReference type="FunFam" id="3.90.226.10:FF:000026">
    <property type="entry name" value="3-hydroxyisobutyryl-CoA hydrolase, mitochondrial"/>
    <property type="match status" value="1"/>
</dbReference>
<feature type="compositionally biased region" description="Polar residues" evidence="7">
    <location>
        <begin position="21"/>
        <end position="33"/>
    </location>
</feature>
<dbReference type="InterPro" id="IPR029045">
    <property type="entry name" value="ClpP/crotonase-like_dom_sf"/>
</dbReference>
<proteinExistence type="predicted"/>
<feature type="compositionally biased region" description="Low complexity" evidence="7">
    <location>
        <begin position="80"/>
        <end position="89"/>
    </location>
</feature>
<evidence type="ECO:0000259" key="8">
    <source>
        <dbReference type="Pfam" id="PF16113"/>
    </source>
</evidence>
<dbReference type="Gene3D" id="3.90.226.10">
    <property type="entry name" value="2-enoyl-CoA Hydratase, Chain A, domain 1"/>
    <property type="match status" value="1"/>
</dbReference>
<evidence type="ECO:0000256" key="3">
    <source>
        <dbReference type="ARBA" id="ARBA00011915"/>
    </source>
</evidence>
<organism evidence="9 10">
    <name type="scientific">Physocladia obscura</name>
    <dbReference type="NCBI Taxonomy" id="109957"/>
    <lineage>
        <taxon>Eukaryota</taxon>
        <taxon>Fungi</taxon>
        <taxon>Fungi incertae sedis</taxon>
        <taxon>Chytridiomycota</taxon>
        <taxon>Chytridiomycota incertae sedis</taxon>
        <taxon>Chytridiomycetes</taxon>
        <taxon>Chytridiales</taxon>
        <taxon>Chytriomycetaceae</taxon>
        <taxon>Physocladia</taxon>
    </lineage>
</organism>
<comment type="subcellular location">
    <subcellularLocation>
        <location evidence="2">Mitochondrion</location>
    </subcellularLocation>
</comment>